<evidence type="ECO:0000259" key="1">
    <source>
        <dbReference type="Pfam" id="PF18717"/>
    </source>
</evidence>
<dbReference type="InterPro" id="IPR039598">
    <property type="entry name" value="HMGXB3"/>
</dbReference>
<dbReference type="Proteomes" id="UP001059041">
    <property type="component" value="Linkage Group LG1"/>
</dbReference>
<reference evidence="2" key="1">
    <citation type="submission" date="2021-02" db="EMBL/GenBank/DDBJ databases">
        <title>Comparative genomics reveals that relaxation of natural selection precedes convergent phenotypic evolution of cavefish.</title>
        <authorList>
            <person name="Peng Z."/>
        </authorList>
    </citation>
    <scope>NUCLEOTIDE SEQUENCE</scope>
    <source>
        <tissue evidence="2">Muscle</tissue>
    </source>
</reference>
<name>A0A9W8CB02_TRIRA</name>
<proteinExistence type="predicted"/>
<sequence length="976" mass="110041">MHHSIIPFSKKNLVPQCTSCCTLYHCSLCPALKPTTLRKIKLHWEGKRICRCHLPCRNEAHYHCPNCSKTLLRRYIMEAHMLICSSSNFLHPPSSLASQLPRTSPAAAPIPVMTPALSEVPPATSPAAAPIPVMTPALSEVPPAAAPIPVMTPALSEVPPATSPVLVPVFASTGSQSSKRQSMVKCPHCSVTVLKKNLIIYINRKHTDHSKDITMHSHLSSVCVDASNGLSAVQRNGHGFSVPVVEECHQYQLLAHRSGHTFSLCEHLRSLDYCNDTAFEEHLEPSVLDEMVKFKFIGEAKKAVSLKRQKLAQAAHVPFSVLVVLGEQIHHYNRLGRVMVKYNSSAGTWHCPCAKPRISCPHKNIAKWHLFQAKRSLFTTEKVCKSSDTMDPQYTDEHIYTSPTNLQSTLEYIYTVYNNKKIPANLPDTASKSKTFPSNYLPVETTCMNCDGEIALDKPLLISAKAKVVTMEGVIDNRSTYTRRCPGCNMIYRYQEWKDGLHNFDDHVLLSLELCLYLRHSLQNHVSVSRTIDTLESLRGVKYPNRDTILHGYCHFEALTDNDYSYSCVNCSYHPPVVIMDLHKKGVFSMSVSDLKEPSPDFRGEVDIEDFWKSVNLEMIARRTKNPFAVQPSYDRWAPWIGNKTRMDHTVLNTEYAKLKCSCILLVLSELCKACNIDCKGSRIDLISRLRAEMKNRQSYDKMFQKIWGASGGWSVILCPHGVVYSIKFNLRAESPRDFTDLLLSWKHIPNVCVYDFARGLATHGNLRVPADVPFHPYEGRLAEPTAGNISLAKQGKLRVSLPWLFEKTDNLNTKGHPITGSSEHYDILRRISLVPELRGWLNSQTAEQFFANLRKNNYFLNNMAPSTRLYDAQHSSSQEYIHKPEASAKDCGPQCEALTNCENVSTCRASWTLGNHPAQKELLSYVLDIERPGNELIVRTANAVLNRSDFWTLGLNRDMESSVRSWLKSENQILR</sequence>
<dbReference type="InterPro" id="IPR040648">
    <property type="entry name" value="HMGXB3_CxC4"/>
</dbReference>
<dbReference type="EMBL" id="JAFHDT010000001">
    <property type="protein sequence ID" value="KAI7814046.1"/>
    <property type="molecule type" value="Genomic_DNA"/>
</dbReference>
<dbReference type="Pfam" id="PF18717">
    <property type="entry name" value="CxC4"/>
    <property type="match status" value="1"/>
</dbReference>
<dbReference type="PANTHER" id="PTHR17609">
    <property type="entry name" value="HMG DOMAIN-CONTAINING PROTEIN 3"/>
    <property type="match status" value="1"/>
</dbReference>
<gene>
    <name evidence="2" type="ORF">IRJ41_006925</name>
</gene>
<evidence type="ECO:0000313" key="2">
    <source>
        <dbReference type="EMBL" id="KAI7814046.1"/>
    </source>
</evidence>
<dbReference type="AlphaFoldDB" id="A0A9W8CB02"/>
<feature type="domain" description="HMG" evidence="1">
    <location>
        <begin position="433"/>
        <end position="534"/>
    </location>
</feature>
<comment type="caution">
    <text evidence="2">The sequence shown here is derived from an EMBL/GenBank/DDBJ whole genome shotgun (WGS) entry which is preliminary data.</text>
</comment>
<accession>A0A9W8CB02</accession>
<keyword evidence="3" id="KW-1185">Reference proteome</keyword>
<protein>
    <recommendedName>
        <fullName evidence="1">HMG domain-containing protein</fullName>
    </recommendedName>
</protein>
<organism evidence="2 3">
    <name type="scientific">Triplophysa rosa</name>
    <name type="common">Cave loach</name>
    <dbReference type="NCBI Taxonomy" id="992332"/>
    <lineage>
        <taxon>Eukaryota</taxon>
        <taxon>Metazoa</taxon>
        <taxon>Chordata</taxon>
        <taxon>Craniata</taxon>
        <taxon>Vertebrata</taxon>
        <taxon>Euteleostomi</taxon>
        <taxon>Actinopterygii</taxon>
        <taxon>Neopterygii</taxon>
        <taxon>Teleostei</taxon>
        <taxon>Ostariophysi</taxon>
        <taxon>Cypriniformes</taxon>
        <taxon>Nemacheilidae</taxon>
        <taxon>Triplophysa</taxon>
    </lineage>
</organism>
<dbReference type="PANTHER" id="PTHR17609:SF3">
    <property type="entry name" value="SAP DOMAIN-CONTAINING PROTEIN"/>
    <property type="match status" value="1"/>
</dbReference>
<evidence type="ECO:0000313" key="3">
    <source>
        <dbReference type="Proteomes" id="UP001059041"/>
    </source>
</evidence>